<dbReference type="EMBL" id="MDET01000008">
    <property type="protein sequence ID" value="OQM76402.1"/>
    <property type="molecule type" value="Genomic_DNA"/>
</dbReference>
<reference evidence="3 4" key="1">
    <citation type="journal article" date="2016" name="Int. J. Syst. Evol. Microbiol.">
        <title>Pseudaminobacter manganicus sp. nov., isolated from sludge of a manganese mine.</title>
        <authorList>
            <person name="Li J."/>
            <person name="Huang J."/>
            <person name="Liao S."/>
            <person name="Wang G."/>
        </authorList>
    </citation>
    <scope>NUCLEOTIDE SEQUENCE [LARGE SCALE GENOMIC DNA]</scope>
    <source>
        <strain evidence="3 4">JH-7</strain>
    </source>
</reference>
<dbReference type="GO" id="GO:0046872">
    <property type="term" value="F:metal ion binding"/>
    <property type="evidence" value="ECO:0007669"/>
    <property type="project" value="InterPro"/>
</dbReference>
<name>A0A1V8RT63_9HYPH</name>
<dbReference type="Gene3D" id="3.30.470.20">
    <property type="entry name" value="ATP-grasp fold, B domain"/>
    <property type="match status" value="1"/>
</dbReference>
<organism evidence="3 4">
    <name type="scientific">Manganibacter manganicus</name>
    <dbReference type="NCBI Taxonomy" id="1873176"/>
    <lineage>
        <taxon>Bacteria</taxon>
        <taxon>Pseudomonadati</taxon>
        <taxon>Pseudomonadota</taxon>
        <taxon>Alphaproteobacteria</taxon>
        <taxon>Hyphomicrobiales</taxon>
        <taxon>Phyllobacteriaceae</taxon>
        <taxon>Manganibacter</taxon>
    </lineage>
</organism>
<keyword evidence="1" id="KW-0067">ATP-binding</keyword>
<feature type="domain" description="ATP-grasp" evidence="2">
    <location>
        <begin position="136"/>
        <end position="328"/>
    </location>
</feature>
<dbReference type="InterPro" id="IPR011761">
    <property type="entry name" value="ATP-grasp"/>
</dbReference>
<dbReference type="AlphaFoldDB" id="A0A1V8RT63"/>
<dbReference type="GO" id="GO:0005524">
    <property type="term" value="F:ATP binding"/>
    <property type="evidence" value="ECO:0007669"/>
    <property type="project" value="UniProtKB-UniRule"/>
</dbReference>
<comment type="caution">
    <text evidence="3">The sequence shown here is derived from an EMBL/GenBank/DDBJ whole genome shotgun (WGS) entry which is preliminary data.</text>
</comment>
<proteinExistence type="predicted"/>
<gene>
    <name evidence="3" type="ORF">BFN67_14890</name>
</gene>
<sequence>MPARPESVVTIDRVSDHSARPGVVVLGGAHGTLALARSLGRRSVKVWTVSNDTPLPGWSRHVRRRFEWPGVDAPDAISFLRDLAIRDGMRGALLVAGGDAEVRFAAQSIDALGDVFQVVLPPWERLKWACEKPLLYRKAAELGLDIPATYEFATRQEAVQAEIRFPVILKPNMGGGEGLLARAKVMRADDRQTFLAIFGQAANEIGARNIVVQQLVPGGGEGQFSYCALWQQGRPLAEFTARRARQYPVDFGYTSTFVETTDEPAARVAARRLLADIGHHGLIEVEFKRDPRDGTLKLLDVNPRPWSWFGLAAAAGLDMGAMLWGMENGRPARPAMARNGVAWTYAARDMAAAATLSMRGELPVRAYLASLASVRTFAAFAVSDPLPGLIDLPLTAWRVARRRLSR</sequence>
<protein>
    <submittedName>
        <fullName evidence="3">ATP-grasp domain-containing protein</fullName>
    </submittedName>
</protein>
<dbReference type="PROSITE" id="PS50975">
    <property type="entry name" value="ATP_GRASP"/>
    <property type="match status" value="1"/>
</dbReference>
<dbReference type="STRING" id="1873176.BFN67_14890"/>
<evidence type="ECO:0000259" key="2">
    <source>
        <dbReference type="PROSITE" id="PS50975"/>
    </source>
</evidence>
<dbReference type="RefSeq" id="WP_080918916.1">
    <property type="nucleotide sequence ID" value="NZ_MDET01000008.1"/>
</dbReference>
<dbReference type="SUPFAM" id="SSF56059">
    <property type="entry name" value="Glutathione synthetase ATP-binding domain-like"/>
    <property type="match status" value="1"/>
</dbReference>
<dbReference type="Gene3D" id="3.30.1490.20">
    <property type="entry name" value="ATP-grasp fold, A domain"/>
    <property type="match status" value="1"/>
</dbReference>
<dbReference type="OrthoDB" id="7625478at2"/>
<keyword evidence="1" id="KW-0547">Nucleotide-binding</keyword>
<evidence type="ECO:0000313" key="3">
    <source>
        <dbReference type="EMBL" id="OQM76402.1"/>
    </source>
</evidence>
<dbReference type="InterPro" id="IPR013815">
    <property type="entry name" value="ATP_grasp_subdomain_1"/>
</dbReference>
<keyword evidence="4" id="KW-1185">Reference proteome</keyword>
<evidence type="ECO:0000256" key="1">
    <source>
        <dbReference type="PROSITE-ProRule" id="PRU00409"/>
    </source>
</evidence>
<evidence type="ECO:0000313" key="4">
    <source>
        <dbReference type="Proteomes" id="UP000191905"/>
    </source>
</evidence>
<accession>A0A1V8RT63</accession>
<dbReference type="Proteomes" id="UP000191905">
    <property type="component" value="Unassembled WGS sequence"/>
</dbReference>